<name>A0A7C9VIV0_9HYPH</name>
<keyword evidence="2" id="KW-1185">Reference proteome</keyword>
<dbReference type="Gene3D" id="3.30.530.20">
    <property type="match status" value="1"/>
</dbReference>
<protein>
    <recommendedName>
        <fullName evidence="3">SRPBCC family protein</fullName>
    </recommendedName>
</protein>
<gene>
    <name evidence="1" type="ORF">G6N74_30265</name>
</gene>
<evidence type="ECO:0008006" key="3">
    <source>
        <dbReference type="Google" id="ProtNLM"/>
    </source>
</evidence>
<accession>A0A7C9VIV0</accession>
<dbReference type="AlphaFoldDB" id="A0A7C9VIV0"/>
<dbReference type="EMBL" id="JAAKZG010000040">
    <property type="protein sequence ID" value="NGN45331.1"/>
    <property type="molecule type" value="Genomic_DNA"/>
</dbReference>
<dbReference type="InterPro" id="IPR023393">
    <property type="entry name" value="START-like_dom_sf"/>
</dbReference>
<organism evidence="1 2">
    <name type="scientific">Mesorhizobium zhangyense</name>
    <dbReference type="NCBI Taxonomy" id="1776730"/>
    <lineage>
        <taxon>Bacteria</taxon>
        <taxon>Pseudomonadati</taxon>
        <taxon>Pseudomonadota</taxon>
        <taxon>Alphaproteobacteria</taxon>
        <taxon>Hyphomicrobiales</taxon>
        <taxon>Phyllobacteriaceae</taxon>
        <taxon>Mesorhizobium</taxon>
    </lineage>
</organism>
<evidence type="ECO:0000313" key="2">
    <source>
        <dbReference type="Proteomes" id="UP000481252"/>
    </source>
</evidence>
<comment type="caution">
    <text evidence="1">The sequence shown here is derived from an EMBL/GenBank/DDBJ whole genome shotgun (WGS) entry which is preliminary data.</text>
</comment>
<reference evidence="1 2" key="1">
    <citation type="submission" date="2020-02" db="EMBL/GenBank/DDBJ databases">
        <title>Genome sequence of the type strain CGMCC 1.15528 of Mesorhizobium zhangyense.</title>
        <authorList>
            <person name="Gao J."/>
            <person name="Sun J."/>
        </authorList>
    </citation>
    <scope>NUCLEOTIDE SEQUENCE [LARGE SCALE GENOMIC DNA]</scope>
    <source>
        <strain evidence="1 2">CGMCC 1.15528</strain>
    </source>
</reference>
<evidence type="ECO:0000313" key="1">
    <source>
        <dbReference type="EMBL" id="NGN45331.1"/>
    </source>
</evidence>
<dbReference type="Proteomes" id="UP000481252">
    <property type="component" value="Unassembled WGS sequence"/>
</dbReference>
<proteinExistence type="predicted"/>
<sequence length="170" mass="19642">MEIRSQWTFDCQPEHVWPHFLRARMDDTRPFLFRLGIPKPVSCCVLEGSPVVGRTRQCTTDRGTIDQRILVLEENSRLVYRMIGSTVWCRDWVGFLEDEFALKPLHNGGTRVSRRTIFRARGPFRLLKQLGLWVALRQAHRYASRNWRRLATTEASHSPVSVAGHVATAV</sequence>
<dbReference type="SUPFAM" id="SSF55961">
    <property type="entry name" value="Bet v1-like"/>
    <property type="match status" value="1"/>
</dbReference>